<dbReference type="eggNOG" id="ENOG502T135">
    <property type="taxonomic scope" value="Eukaryota"/>
</dbReference>
<sequence length="366" mass="43411">MIFKQQENQEKTNNKNMNNTPQNTVESQVIDINEMPPAMIRPSNPLIEQAAPKKTRNQKDKMNQYIKRQVIDNPNDIMEDIISENKRLRKELEKIRNLYIQEMKTNEEIRNGLLEQRLEFMEFDNFEYDDINDYREEDDDDDIGEEEIDKEIKERLSNIKGENQIKRVHRQIFFYYNSFNIIIGKQGAGKTTFIMKELAKLNKIEHQYEAIIYVSQNAGEDETFKELKDLIKTPIYGMNYEKFMPALMQYYKQPQEKHLLIILEDASFALMKEDKTWGEIITRLRHLKTTIIVNLHIWKALNPSFKTQIATIIIFKGYSKENFGYIYRQTAGSATNSVAYYLYQSINQNEVLKIDNLTGDLRIIKR</sequence>
<dbReference type="KEGG" id="edi:EDI_238790"/>
<dbReference type="OrthoDB" id="31618at2759"/>
<name>B0EHJ2_ENTDS</name>
<dbReference type="VEuPathDB" id="AmoebaDB:EDI_238790"/>
<protein>
    <submittedName>
        <fullName evidence="3">Uncharacterized protein</fullName>
    </submittedName>
</protein>
<evidence type="ECO:0000256" key="2">
    <source>
        <dbReference type="SAM" id="MobiDB-lite"/>
    </source>
</evidence>
<evidence type="ECO:0000313" key="4">
    <source>
        <dbReference type="Proteomes" id="UP000008076"/>
    </source>
</evidence>
<dbReference type="RefSeq" id="XP_001737699.1">
    <property type="nucleotide sequence ID" value="XM_001737647.1"/>
</dbReference>
<reference evidence="4" key="1">
    <citation type="submission" date="2007-12" db="EMBL/GenBank/DDBJ databases">
        <title>Annotation of Entamoeba dispar SAW760.</title>
        <authorList>
            <person name="Lorenzi H."/>
            <person name="Inman J."/>
            <person name="Schobel S."/>
            <person name="Amedeo P."/>
            <person name="Caler E."/>
        </authorList>
    </citation>
    <scope>NUCLEOTIDE SEQUENCE [LARGE SCALE GENOMIC DNA]</scope>
    <source>
        <strain evidence="4">ATCC PRA-260 / SAW760</strain>
    </source>
</reference>
<dbReference type="EMBL" id="DS549328">
    <property type="protein sequence ID" value="EDR25990.1"/>
    <property type="molecule type" value="Genomic_DNA"/>
</dbReference>
<dbReference type="GeneID" id="5882764"/>
<accession>B0EHJ2</accession>
<evidence type="ECO:0000313" key="3">
    <source>
        <dbReference type="EMBL" id="EDR25990.1"/>
    </source>
</evidence>
<dbReference type="Proteomes" id="UP000008076">
    <property type="component" value="Unassembled WGS sequence"/>
</dbReference>
<feature type="compositionally biased region" description="Low complexity" evidence="2">
    <location>
        <begin position="14"/>
        <end position="23"/>
    </location>
</feature>
<feature type="coiled-coil region" evidence="1">
    <location>
        <begin position="78"/>
        <end position="105"/>
    </location>
</feature>
<organism evidence="4">
    <name type="scientific">Entamoeba dispar (strain ATCC PRA-260 / SAW760)</name>
    <dbReference type="NCBI Taxonomy" id="370354"/>
    <lineage>
        <taxon>Eukaryota</taxon>
        <taxon>Amoebozoa</taxon>
        <taxon>Evosea</taxon>
        <taxon>Archamoebae</taxon>
        <taxon>Mastigamoebida</taxon>
        <taxon>Entamoebidae</taxon>
        <taxon>Entamoeba</taxon>
    </lineage>
</organism>
<evidence type="ECO:0000256" key="1">
    <source>
        <dbReference type="SAM" id="Coils"/>
    </source>
</evidence>
<dbReference type="SUPFAM" id="SSF52540">
    <property type="entry name" value="P-loop containing nucleoside triphosphate hydrolases"/>
    <property type="match status" value="1"/>
</dbReference>
<feature type="region of interest" description="Disordered" evidence="2">
    <location>
        <begin position="1"/>
        <end position="23"/>
    </location>
</feature>
<gene>
    <name evidence="3" type="ORF">EDI_238790</name>
</gene>
<dbReference type="PANTHER" id="PTHR48123">
    <property type="entry name" value="ARL2_BIND_BART DOMAIN-CONTAINING PROTEIN"/>
    <property type="match status" value="1"/>
</dbReference>
<dbReference type="AlphaFoldDB" id="B0EHJ2"/>
<dbReference type="Gene3D" id="3.40.50.300">
    <property type="entry name" value="P-loop containing nucleotide triphosphate hydrolases"/>
    <property type="match status" value="1"/>
</dbReference>
<dbReference type="PANTHER" id="PTHR48123:SF1">
    <property type="entry name" value="AAA+ ATPASE DOMAIN-CONTAINING PROTEIN"/>
    <property type="match status" value="1"/>
</dbReference>
<keyword evidence="1" id="KW-0175">Coiled coil</keyword>
<proteinExistence type="predicted"/>
<keyword evidence="4" id="KW-1185">Reference proteome</keyword>
<dbReference type="InterPro" id="IPR027417">
    <property type="entry name" value="P-loop_NTPase"/>
</dbReference>
<dbReference type="Gene3D" id="1.10.8.60">
    <property type="match status" value="1"/>
</dbReference>